<keyword evidence="3" id="KW-1185">Reference proteome</keyword>
<name>K0RIP5_THAOC</name>
<protein>
    <submittedName>
        <fullName evidence="2">Uncharacterized protein</fullName>
    </submittedName>
</protein>
<sequence>PVPEPGDLRRAGLSQSWPEPVPHRFLREYPPGELARQNGQLAGPRSVGRCADRREIPCTEGANAAELGRWVLTLKPKKVRYEARRNFDWKKLPGSGTGPPGTPQIQQVYDAMDPLLAYTLAPMHLFAFAITIGSGKTTWEPTSSSTSTATPCFGAEILRVKQPGTPQIQQVYDAMDPLLAYTLAPMHLSAFAITIGSGKTTWEPTSSSTSNTTPCFGAEILQVKQPGTPQIQQVYDAMDPLLAYTLAPMHLSAFAIHEGIGKITWEPTSSSTSITTPCFRAEILKVKQPGTPQIIWLVVLLVAPLDQVGCCSHELFHRAHLCRMRWSG</sequence>
<feature type="region of interest" description="Disordered" evidence="1">
    <location>
        <begin position="1"/>
        <end position="22"/>
    </location>
</feature>
<dbReference type="AlphaFoldDB" id="K0RIP5"/>
<evidence type="ECO:0000256" key="1">
    <source>
        <dbReference type="SAM" id="MobiDB-lite"/>
    </source>
</evidence>
<reference evidence="2 3" key="1">
    <citation type="journal article" date="2012" name="Genome Biol.">
        <title>Genome and low-iron response of an oceanic diatom adapted to chronic iron limitation.</title>
        <authorList>
            <person name="Lommer M."/>
            <person name="Specht M."/>
            <person name="Roy A.S."/>
            <person name="Kraemer L."/>
            <person name="Andreson R."/>
            <person name="Gutowska M.A."/>
            <person name="Wolf J."/>
            <person name="Bergner S.V."/>
            <person name="Schilhabel M.B."/>
            <person name="Klostermeier U.C."/>
            <person name="Beiko R.G."/>
            <person name="Rosenstiel P."/>
            <person name="Hippler M."/>
            <person name="Laroche J."/>
        </authorList>
    </citation>
    <scope>NUCLEOTIDE SEQUENCE [LARGE SCALE GENOMIC DNA]</scope>
    <source>
        <strain evidence="2 3">CCMP1005</strain>
    </source>
</reference>
<feature type="non-terminal residue" evidence="2">
    <location>
        <position position="1"/>
    </location>
</feature>
<organism evidence="2 3">
    <name type="scientific">Thalassiosira oceanica</name>
    <name type="common">Marine diatom</name>
    <dbReference type="NCBI Taxonomy" id="159749"/>
    <lineage>
        <taxon>Eukaryota</taxon>
        <taxon>Sar</taxon>
        <taxon>Stramenopiles</taxon>
        <taxon>Ochrophyta</taxon>
        <taxon>Bacillariophyta</taxon>
        <taxon>Coscinodiscophyceae</taxon>
        <taxon>Thalassiosirophycidae</taxon>
        <taxon>Thalassiosirales</taxon>
        <taxon>Thalassiosiraceae</taxon>
        <taxon>Thalassiosira</taxon>
    </lineage>
</organism>
<gene>
    <name evidence="2" type="ORF">THAOC_32430</name>
</gene>
<proteinExistence type="predicted"/>
<dbReference type="EMBL" id="AGNL01045478">
    <property type="protein sequence ID" value="EJK48746.1"/>
    <property type="molecule type" value="Genomic_DNA"/>
</dbReference>
<accession>K0RIP5</accession>
<feature type="compositionally biased region" description="Basic and acidic residues" evidence="1">
    <location>
        <begin position="1"/>
        <end position="10"/>
    </location>
</feature>
<comment type="caution">
    <text evidence="2">The sequence shown here is derived from an EMBL/GenBank/DDBJ whole genome shotgun (WGS) entry which is preliminary data.</text>
</comment>
<dbReference type="Proteomes" id="UP000266841">
    <property type="component" value="Unassembled WGS sequence"/>
</dbReference>
<evidence type="ECO:0000313" key="3">
    <source>
        <dbReference type="Proteomes" id="UP000266841"/>
    </source>
</evidence>
<evidence type="ECO:0000313" key="2">
    <source>
        <dbReference type="EMBL" id="EJK48746.1"/>
    </source>
</evidence>